<comment type="pathway">
    <text evidence="3">Lipid metabolism; fatty acid beta-oxidation.</text>
</comment>
<dbReference type="Pfam" id="PF00501">
    <property type="entry name" value="AMP-binding"/>
    <property type="match status" value="1"/>
</dbReference>
<keyword evidence="11" id="KW-0472">Membrane</keyword>
<keyword evidence="5" id="KW-0436">Ligase</keyword>
<dbReference type="Gene3D" id="3.40.50.12780">
    <property type="entry name" value="N-terminal domain of ligase-like"/>
    <property type="match status" value="1"/>
</dbReference>
<dbReference type="GO" id="GO:0005524">
    <property type="term" value="F:ATP binding"/>
    <property type="evidence" value="ECO:0007669"/>
    <property type="project" value="UniProtKB-KW"/>
</dbReference>
<protein>
    <recommendedName>
        <fullName evidence="13">Long-chain-fatty-acid--CoA ligase</fullName>
        <ecNumber evidence="12">6.2.1.3</ecNumber>
    </recommendedName>
    <alternativeName>
        <fullName evidence="14">Long-chain acyl-CoA synthetase</fullName>
    </alternativeName>
</protein>
<evidence type="ECO:0000256" key="11">
    <source>
        <dbReference type="ARBA" id="ARBA00023136"/>
    </source>
</evidence>
<dbReference type="Pfam" id="PF13193">
    <property type="entry name" value="AMP-binding_C"/>
    <property type="match status" value="1"/>
</dbReference>
<keyword evidence="7" id="KW-0276">Fatty acid metabolism</keyword>
<evidence type="ECO:0000313" key="17">
    <source>
        <dbReference type="EMBL" id="WGZ93998.1"/>
    </source>
</evidence>
<feature type="domain" description="AMP-dependent synthetase/ligase" evidence="15">
    <location>
        <begin position="29"/>
        <end position="421"/>
    </location>
</feature>
<evidence type="ECO:0000259" key="16">
    <source>
        <dbReference type="Pfam" id="PF13193"/>
    </source>
</evidence>
<evidence type="ECO:0000256" key="12">
    <source>
        <dbReference type="ARBA" id="ARBA00026121"/>
    </source>
</evidence>
<dbReference type="InterPro" id="IPR025110">
    <property type="entry name" value="AMP-bd_C"/>
</dbReference>
<dbReference type="KEGG" id="tput:QJT81_19765"/>
<keyword evidence="9" id="KW-0460">Magnesium</keyword>
<comment type="subcellular location">
    <subcellularLocation>
        <location evidence="2">Membrane</location>
        <topology evidence="2">Peripheral membrane protein</topology>
    </subcellularLocation>
</comment>
<dbReference type="PANTHER" id="PTHR43767:SF8">
    <property type="entry name" value="LONG-CHAIN-FATTY-ACID--COA LIGASE"/>
    <property type="match status" value="1"/>
</dbReference>
<dbReference type="InterPro" id="IPR020845">
    <property type="entry name" value="AMP-binding_CS"/>
</dbReference>
<dbReference type="InterPro" id="IPR042099">
    <property type="entry name" value="ANL_N_sf"/>
</dbReference>
<dbReference type="Proteomes" id="UP001301326">
    <property type="component" value="Chromosome"/>
</dbReference>
<dbReference type="EMBL" id="CP124756">
    <property type="protein sequence ID" value="WGZ93998.1"/>
    <property type="molecule type" value="Genomic_DNA"/>
</dbReference>
<dbReference type="InterPro" id="IPR050237">
    <property type="entry name" value="ATP-dep_AMP-bd_enzyme"/>
</dbReference>
<comment type="cofactor">
    <cofactor evidence="1">
        <name>Mg(2+)</name>
        <dbReference type="ChEBI" id="CHEBI:18420"/>
    </cofactor>
</comment>
<dbReference type="Gene3D" id="3.30.300.30">
    <property type="match status" value="1"/>
</dbReference>
<reference evidence="17" key="2">
    <citation type="submission" date="2023-04" db="EMBL/GenBank/DDBJ databases">
        <authorList>
            <person name="Beletskiy A.V."/>
            <person name="Mardanov A.V."/>
            <person name="Ravin N.V."/>
        </authorList>
    </citation>
    <scope>NUCLEOTIDE SEQUENCE</scope>
    <source>
        <strain evidence="17">GKL-02</strain>
    </source>
</reference>
<evidence type="ECO:0000256" key="1">
    <source>
        <dbReference type="ARBA" id="ARBA00001946"/>
    </source>
</evidence>
<feature type="domain" description="AMP-binding enzyme C-terminal" evidence="16">
    <location>
        <begin position="472"/>
        <end position="546"/>
    </location>
</feature>
<proteinExistence type="inferred from homology"/>
<evidence type="ECO:0000256" key="5">
    <source>
        <dbReference type="ARBA" id="ARBA00022598"/>
    </source>
</evidence>
<reference evidence="17" key="1">
    <citation type="journal article" date="2023" name="Int. J. Mol. Sci.">
        <title>Metagenomics Revealed a New Genus 'Candidatus Thiocaldithrix dubininis' gen. nov., sp. nov. and a New Species 'Candidatus Thiothrix putei' sp. nov. in the Family Thiotrichaceae, Some Members of Which Have Traits of Both Na+- and H+-Motive Energetics.</title>
        <authorList>
            <person name="Ravin N.V."/>
            <person name="Muntyan M.S."/>
            <person name="Smolyakov D.D."/>
            <person name="Rudenko T.S."/>
            <person name="Beletsky A.V."/>
            <person name="Mardanov A.V."/>
            <person name="Grabovich M.Y."/>
        </authorList>
    </citation>
    <scope>NUCLEOTIDE SEQUENCE</scope>
    <source>
        <strain evidence="17">GKL-02</strain>
    </source>
</reference>
<dbReference type="FunFam" id="3.30.300.30:FF:000006">
    <property type="entry name" value="Long-chain-fatty-acid--CoA ligase FadD"/>
    <property type="match status" value="1"/>
</dbReference>
<dbReference type="PROSITE" id="PS00455">
    <property type="entry name" value="AMP_BINDING"/>
    <property type="match status" value="1"/>
</dbReference>
<dbReference type="InterPro" id="IPR000873">
    <property type="entry name" value="AMP-dep_synth/lig_dom"/>
</dbReference>
<evidence type="ECO:0000259" key="15">
    <source>
        <dbReference type="Pfam" id="PF00501"/>
    </source>
</evidence>
<keyword evidence="10" id="KW-0443">Lipid metabolism</keyword>
<evidence type="ECO:0000256" key="3">
    <source>
        <dbReference type="ARBA" id="ARBA00005005"/>
    </source>
</evidence>
<evidence type="ECO:0000256" key="2">
    <source>
        <dbReference type="ARBA" id="ARBA00004170"/>
    </source>
</evidence>
<dbReference type="SUPFAM" id="SSF56801">
    <property type="entry name" value="Acetyl-CoA synthetase-like"/>
    <property type="match status" value="1"/>
</dbReference>
<dbReference type="FunFam" id="3.40.50.12780:FF:000003">
    <property type="entry name" value="Long-chain-fatty-acid--CoA ligase FadD"/>
    <property type="match status" value="1"/>
</dbReference>
<name>A0AA95HEA3_9GAMM</name>
<evidence type="ECO:0000256" key="10">
    <source>
        <dbReference type="ARBA" id="ARBA00023098"/>
    </source>
</evidence>
<organism evidence="17">
    <name type="scientific">Candidatus Thiothrix putei</name>
    <dbReference type="NCBI Taxonomy" id="3080811"/>
    <lineage>
        <taxon>Bacteria</taxon>
        <taxon>Pseudomonadati</taxon>
        <taxon>Pseudomonadota</taxon>
        <taxon>Gammaproteobacteria</taxon>
        <taxon>Thiotrichales</taxon>
        <taxon>Thiotrichaceae</taxon>
        <taxon>Thiothrix</taxon>
    </lineage>
</organism>
<accession>A0AA95HEA3</accession>
<dbReference type="GO" id="GO:0016020">
    <property type="term" value="C:membrane"/>
    <property type="evidence" value="ECO:0007669"/>
    <property type="project" value="UniProtKB-SubCell"/>
</dbReference>
<dbReference type="AlphaFoldDB" id="A0AA95HEA3"/>
<keyword evidence="8" id="KW-0067">ATP-binding</keyword>
<comment type="similarity">
    <text evidence="4">Belongs to the ATP-dependent AMP-binding enzyme family.</text>
</comment>
<dbReference type="EC" id="6.2.1.3" evidence="12"/>
<evidence type="ECO:0000256" key="6">
    <source>
        <dbReference type="ARBA" id="ARBA00022741"/>
    </source>
</evidence>
<dbReference type="PANTHER" id="PTHR43767">
    <property type="entry name" value="LONG-CHAIN-FATTY-ACID--COA LIGASE"/>
    <property type="match status" value="1"/>
</dbReference>
<sequence>MDKLWLQSYPPQVPAEIDLSQYRSLADLFHRSVEKYRDRPAFSNLDKVLSYAEVDELTRQFAAYLIHGAGLQRGDRIAIMMPNLLQYPIALFAALRAGLVVVNTNPLYTDRELEHQLKDSGAKAIVILANFAHTLEDVMDEIGIKTIITTEIGDLLGFPKSLLVNTVVRYVKKMVPAYQLPEAIGFNQALRLGRQYTHSYQDANPGHEDIAFLQYTGGTTGVAKGAALSHRNLLANMLQADAWTKGCLEHGKEIFITALPLYHVFALTANALFAIEMGAKNVLITNPRDLPAFLKDLAKEPFTFITGVNTLYNAMLNHADIGKVNFSHVKISLGGGMAVQKSVAERWKARTGSVLLEAYGLTETSPAVCINPVTLESYNGMIGLPISSTEVSIRDVNDNEQGVGEAGELWVRGPQVMQGYWQRPDETAKVMPGDGWLKTGDIAVINAQGYVKLVDRLKDMVLVSGFNVYPNEVEEVLAAHPKILEAGVIGVPDEHSGEVVKAFIVKKDDSLTLEELKAYCRKELSAYKCPKQIVFVASLPKSNVGKILRKELRQL</sequence>
<evidence type="ECO:0000256" key="4">
    <source>
        <dbReference type="ARBA" id="ARBA00006432"/>
    </source>
</evidence>
<keyword evidence="6" id="KW-0547">Nucleotide-binding</keyword>
<evidence type="ECO:0000256" key="9">
    <source>
        <dbReference type="ARBA" id="ARBA00022842"/>
    </source>
</evidence>
<evidence type="ECO:0000256" key="13">
    <source>
        <dbReference type="ARBA" id="ARBA00039545"/>
    </source>
</evidence>
<evidence type="ECO:0000256" key="14">
    <source>
        <dbReference type="ARBA" id="ARBA00042773"/>
    </source>
</evidence>
<evidence type="ECO:0000256" key="7">
    <source>
        <dbReference type="ARBA" id="ARBA00022832"/>
    </source>
</evidence>
<evidence type="ECO:0000256" key="8">
    <source>
        <dbReference type="ARBA" id="ARBA00022840"/>
    </source>
</evidence>
<gene>
    <name evidence="17" type="ORF">QJT81_19765</name>
</gene>
<dbReference type="GO" id="GO:0004467">
    <property type="term" value="F:long-chain fatty acid-CoA ligase activity"/>
    <property type="evidence" value="ECO:0007669"/>
    <property type="project" value="UniProtKB-EC"/>
</dbReference>
<dbReference type="InterPro" id="IPR045851">
    <property type="entry name" value="AMP-bd_C_sf"/>
</dbReference>
<dbReference type="CDD" id="cd05936">
    <property type="entry name" value="FC-FACS_FadD_like"/>
    <property type="match status" value="1"/>
</dbReference>